<gene>
    <name evidence="4 5" type="primary">syd</name>
    <name evidence="5" type="ORF">MJ923_04345</name>
</gene>
<protein>
    <recommendedName>
        <fullName evidence="4">Protein Syd</fullName>
    </recommendedName>
</protein>
<evidence type="ECO:0000256" key="3">
    <source>
        <dbReference type="ARBA" id="ARBA00023136"/>
    </source>
</evidence>
<comment type="function">
    <text evidence="4">Interacts with the SecY protein in vivo. May bind preferentially to an uncomplexed state of SecY, thus functioning either as a chelating agent for excess SecY in the cell or as a regulatory factor that negatively controls the translocase function.</text>
</comment>
<sequence>MSCLAALTKFHKSYAQAFLDRLGEQPRCYAHGRPSPCLVDGQDLDSDEPVLWQWASREAAANFDNLSHAMEFELHGDINDFYGHGFAGPLQFDSPWGEGELIQPWNEDDFVLLQQNLLGHLMMKKQLKQGQTWFVGLIGDDEEMLTINNDDGSVWREVAGNVPHERLADNLAEFIAKLSPRVAPPSVFVEPQPMIADHQGIFASMKRMWRNLVGR</sequence>
<dbReference type="InterPro" id="IPR009948">
    <property type="entry name" value="Syd"/>
</dbReference>
<dbReference type="Pfam" id="PF07348">
    <property type="entry name" value="Syd"/>
    <property type="match status" value="1"/>
</dbReference>
<comment type="similarity">
    <text evidence="4">Belongs to the Syd family.</text>
</comment>
<dbReference type="Gene3D" id="3.40.1580.20">
    <property type="entry name" value="Syd protein"/>
    <property type="match status" value="1"/>
</dbReference>
<keyword evidence="3 4" id="KW-0472">Membrane</keyword>
<keyword evidence="1 4" id="KW-1003">Cell membrane</keyword>
<dbReference type="AlphaFoldDB" id="A0AAJ1BF76"/>
<dbReference type="Proteomes" id="UP001297581">
    <property type="component" value="Unassembled WGS sequence"/>
</dbReference>
<evidence type="ECO:0000256" key="4">
    <source>
        <dbReference type="HAMAP-Rule" id="MF_01104"/>
    </source>
</evidence>
<evidence type="ECO:0000313" key="5">
    <source>
        <dbReference type="EMBL" id="MCH4293533.1"/>
    </source>
</evidence>
<dbReference type="RefSeq" id="WP_240590046.1">
    <property type="nucleotide sequence ID" value="NZ_JAKUDL010000001.1"/>
</dbReference>
<reference evidence="5 6" key="1">
    <citation type="submission" date="2022-02" db="EMBL/GenBank/DDBJ databases">
        <title>The genome sequence of Shewanella sp. 3B26.</title>
        <authorList>
            <person name="Du J."/>
        </authorList>
    </citation>
    <scope>NUCLEOTIDE SEQUENCE [LARGE SCALE GENOMIC DNA]</scope>
    <source>
        <strain evidence="5 6">3B26</strain>
    </source>
</reference>
<evidence type="ECO:0000256" key="1">
    <source>
        <dbReference type="ARBA" id="ARBA00022475"/>
    </source>
</evidence>
<proteinExistence type="inferred from homology"/>
<keyword evidence="2 4" id="KW-0997">Cell inner membrane</keyword>
<evidence type="ECO:0000256" key="2">
    <source>
        <dbReference type="ARBA" id="ARBA00022519"/>
    </source>
</evidence>
<comment type="subcellular location">
    <subcellularLocation>
        <location evidence="4">Cell inner membrane</location>
        <topology evidence="4">Peripheral membrane protein</topology>
        <orientation evidence="4">Cytoplasmic side</orientation>
    </subcellularLocation>
    <text evidence="4">Loosely associated with the cytoplasmic side of the inner membrane, probably via SecY.</text>
</comment>
<evidence type="ECO:0000313" key="6">
    <source>
        <dbReference type="Proteomes" id="UP001297581"/>
    </source>
</evidence>
<name>A0AAJ1BF76_9GAMM</name>
<accession>A0AAJ1BF76</accession>
<dbReference type="EMBL" id="JAKUDL010000001">
    <property type="protein sequence ID" value="MCH4293533.1"/>
    <property type="molecule type" value="Genomic_DNA"/>
</dbReference>
<dbReference type="HAMAP" id="MF_01104">
    <property type="entry name" value="Syd"/>
    <property type="match status" value="1"/>
</dbReference>
<keyword evidence="6" id="KW-1185">Reference proteome</keyword>
<dbReference type="InterPro" id="IPR038228">
    <property type="entry name" value="Syd_sf"/>
</dbReference>
<comment type="caution">
    <text evidence="5">The sequence shown here is derived from an EMBL/GenBank/DDBJ whole genome shotgun (WGS) entry which is preliminary data.</text>
</comment>
<dbReference type="CDD" id="cd16323">
    <property type="entry name" value="Syd"/>
    <property type="match status" value="1"/>
</dbReference>
<organism evidence="5 6">
    <name type="scientific">Shewanella zhuhaiensis</name>
    <dbReference type="NCBI Taxonomy" id="2919576"/>
    <lineage>
        <taxon>Bacteria</taxon>
        <taxon>Pseudomonadati</taxon>
        <taxon>Pseudomonadota</taxon>
        <taxon>Gammaproteobacteria</taxon>
        <taxon>Alteromonadales</taxon>
        <taxon>Shewanellaceae</taxon>
        <taxon>Shewanella</taxon>
    </lineage>
</organism>
<dbReference type="NCBIfam" id="NF003439">
    <property type="entry name" value="PRK04968.1"/>
    <property type="match status" value="1"/>
</dbReference>
<dbReference type="GO" id="GO:0009898">
    <property type="term" value="C:cytoplasmic side of plasma membrane"/>
    <property type="evidence" value="ECO:0007669"/>
    <property type="project" value="InterPro"/>
</dbReference>